<feature type="compositionally biased region" description="Low complexity" evidence="1">
    <location>
        <begin position="1032"/>
        <end position="1046"/>
    </location>
</feature>
<feature type="region of interest" description="Disordered" evidence="1">
    <location>
        <begin position="1164"/>
        <end position="1191"/>
    </location>
</feature>
<feature type="region of interest" description="Disordered" evidence="1">
    <location>
        <begin position="975"/>
        <end position="1046"/>
    </location>
</feature>
<feature type="region of interest" description="Disordered" evidence="1">
    <location>
        <begin position="1094"/>
        <end position="1131"/>
    </location>
</feature>
<comment type="caution">
    <text evidence="3">The sequence shown here is derived from an EMBL/GenBank/DDBJ whole genome shotgun (WGS) entry which is preliminary data.</text>
</comment>
<feature type="compositionally biased region" description="Pro residues" evidence="1">
    <location>
        <begin position="119"/>
        <end position="128"/>
    </location>
</feature>
<feature type="compositionally biased region" description="Basic and acidic residues" evidence="1">
    <location>
        <begin position="533"/>
        <end position="545"/>
    </location>
</feature>
<feature type="region of interest" description="Disordered" evidence="1">
    <location>
        <begin position="114"/>
        <end position="134"/>
    </location>
</feature>
<dbReference type="OrthoDB" id="5353066at2759"/>
<dbReference type="Proteomes" id="UP000034164">
    <property type="component" value="Unassembled WGS sequence"/>
</dbReference>
<name>A0A0G2J7F2_9EURO</name>
<feature type="region of interest" description="Disordered" evidence="1">
    <location>
        <begin position="530"/>
        <end position="560"/>
    </location>
</feature>
<keyword evidence="2" id="KW-1133">Transmembrane helix</keyword>
<feature type="region of interest" description="Disordered" evidence="1">
    <location>
        <begin position="1294"/>
        <end position="1328"/>
    </location>
</feature>
<evidence type="ECO:0000256" key="2">
    <source>
        <dbReference type="SAM" id="Phobius"/>
    </source>
</evidence>
<feature type="compositionally biased region" description="Polar residues" evidence="1">
    <location>
        <begin position="1167"/>
        <end position="1176"/>
    </location>
</feature>
<feature type="compositionally biased region" description="Polar residues" evidence="1">
    <location>
        <begin position="307"/>
        <end position="326"/>
    </location>
</feature>
<evidence type="ECO:0000313" key="4">
    <source>
        <dbReference type="Proteomes" id="UP000034164"/>
    </source>
</evidence>
<feature type="compositionally biased region" description="Basic and acidic residues" evidence="1">
    <location>
        <begin position="335"/>
        <end position="344"/>
    </location>
</feature>
<feature type="compositionally biased region" description="Basic and acidic residues" evidence="1">
    <location>
        <begin position="473"/>
        <end position="485"/>
    </location>
</feature>
<feature type="compositionally biased region" description="Polar residues" evidence="1">
    <location>
        <begin position="1225"/>
        <end position="1237"/>
    </location>
</feature>
<feature type="transmembrane region" description="Helical" evidence="2">
    <location>
        <begin position="1439"/>
        <end position="1458"/>
    </location>
</feature>
<sequence length="1464" mass="162770">MAFRGVDEIASGGSVDEYQHLRSYLGVPVPLPLFSPVPVRRTRSAPISQPVSPPLSPAPTVLVSLHNIDNVQASGSLSLHEYRKNLSRPQLDGPFTPGPKRTLRRKPKALNLNVVRSPKAPPSPPPTPISVSPISPSGSVESLWPCQSLAEPVPSHDEENFLERIPSYTSMKTVSLPNITPSFTAAFNTSSQQIHAPLPSIPPHPPCTPETSIASGSARIKKLNALRDCLKQIPVKFISHHKSSSDSALFLSPYHSKTRLRHRGVSFEILNPTKSSNLQLSSSSEHIRPDNLHTLKGGMSTPFFDPMSSQFLDQNPSANKSPQAQETPLKCASRSRPESEERRPTPPRALFEDLPTAYSSITSRIANQRSNLFPLFPYIDHSTGDLDMELSFDIDAEEAHVTLPPNCPDPLASHSVEIEVLEQPLEVLSSQEFEVPSMPFQDVADNPRTTFAQLVLSGASIGQLSTYFSSKTSRSDSRSNGEVIRRHPSKLTKPRPLHRKQSSQWKKLRSSGASNIISRFIARQLSPNTACSRVEKRNTSEDVRKNSRIKTSTAKTTNYRRSVSSPLKRISADVEAIVEQNLVSVAAYPKPYPVETRLKVPQARPRSSVYSSNDEPPPELYNQIPADVVQTDDSCLINPHLSTDFSCKNKRHRNQWSSTSSPNFSKPIHPLESHPTGVNTPEFPMSYSSGYPNRHPNSDPRHTDNMPENFFNAFPAPSPMHVTSSIPTMGGDPGTLQSSSISGIVDHDFTADEYDDMGPGSSQTASSPQLSHLGTFSTLKSRFKLPSTLSSRSKGSGLKTKTFKMQSLSKECEQFADQIEAYRTLKSSTALEGSRGIEREDAHDWQTVAESKQFRSDMRSDFSEVDTGSSLANYSSYGSLENAEAQPWTPLALSEGHQHFPGSPSNPVMVHPGQKGLSHKYRLHQNSNTGNGILLPDYQYLGKSFESLNSMAKPMPVLKASTEVCPTHLVTSTSQYQHPMPLNKPHVHPFQNPPPILDKGKTRLRKQSLYQPSRIGPGPTTPSSKSNFFDFSCHQQPHQQHQSPPLQYQHSYQYNPISRDAQYQQNSASESLDPSTTVPSDWCTMSSSKEMSMSVFNRDPSSHPRRQGKHNPFSFAKHSTTNNTSSVLPQPFKKFNNRYKRPFSHKYPRMSMFATEALATNEHNSHHSLSLTANTRSEPRDYSPGSSISRGDVLRMPERAHLAPTYSSTDQLIPSHNRPSGDGITATTSRGTGPSHESQSLVCEIRYQESQCLSVPRLRWPLMQDNDNQTTHRRMKSLSRDDLIRERIRQLDNPIVASNTRQSRRDPPRPLSEGGTIPHRPHTVASRPVNINEELEVGQWYCSENGRYAFSTPPRLFKTSAKYRQRTAAAASPSRTNFTLQRRVGREVIIGTTIMLPLGWLLLGYIALVGEGANWVIKWRSGGEVGQFHYKDIRFARQVFGAVFLMLVIIGFITVTAVQSSRDN</sequence>
<feature type="compositionally biased region" description="Polar residues" evidence="1">
    <location>
        <begin position="1205"/>
        <end position="1218"/>
    </location>
</feature>
<feature type="region of interest" description="Disordered" evidence="1">
    <location>
        <begin position="468"/>
        <end position="510"/>
    </location>
</feature>
<evidence type="ECO:0000313" key="3">
    <source>
        <dbReference type="EMBL" id="KKZ60891.1"/>
    </source>
</evidence>
<evidence type="ECO:0000256" key="1">
    <source>
        <dbReference type="SAM" id="MobiDB-lite"/>
    </source>
</evidence>
<feature type="region of interest" description="Disordered" evidence="1">
    <location>
        <begin position="276"/>
        <end position="354"/>
    </location>
</feature>
<reference evidence="4" key="1">
    <citation type="journal article" date="2015" name="PLoS Genet.">
        <title>The dynamic genome and transcriptome of the human fungal pathogen Blastomyces and close relative Emmonsia.</title>
        <authorList>
            <person name="Munoz J.F."/>
            <person name="Gauthier G.M."/>
            <person name="Desjardins C.A."/>
            <person name="Gallo J.E."/>
            <person name="Holder J."/>
            <person name="Sullivan T.D."/>
            <person name="Marty A.J."/>
            <person name="Carmen J.C."/>
            <person name="Chen Z."/>
            <person name="Ding L."/>
            <person name="Gujja S."/>
            <person name="Magrini V."/>
            <person name="Misas E."/>
            <person name="Mitreva M."/>
            <person name="Priest M."/>
            <person name="Saif S."/>
            <person name="Whiston E.A."/>
            <person name="Young S."/>
            <person name="Zeng Q."/>
            <person name="Goldman W.E."/>
            <person name="Mardis E.R."/>
            <person name="Taylor J.W."/>
            <person name="McEwen J.G."/>
            <person name="Clay O.K."/>
            <person name="Klein B.S."/>
            <person name="Cuomo C.A."/>
        </authorList>
    </citation>
    <scope>NUCLEOTIDE SEQUENCE [LARGE SCALE GENOMIC DNA]</scope>
    <source>
        <strain evidence="4">UAMH 3008</strain>
    </source>
</reference>
<protein>
    <submittedName>
        <fullName evidence="3">Uncharacterized protein</fullName>
    </submittedName>
</protein>
<dbReference type="VEuPathDB" id="FungiDB:EMCG_00652"/>
<feature type="region of interest" description="Disordered" evidence="1">
    <location>
        <begin position="1061"/>
        <end position="1080"/>
    </location>
</feature>
<feature type="compositionally biased region" description="Polar residues" evidence="1">
    <location>
        <begin position="549"/>
        <end position="560"/>
    </location>
</feature>
<organism evidence="3 4">
    <name type="scientific">[Emmonsia] crescens</name>
    <dbReference type="NCBI Taxonomy" id="73230"/>
    <lineage>
        <taxon>Eukaryota</taxon>
        <taxon>Fungi</taxon>
        <taxon>Dikarya</taxon>
        <taxon>Ascomycota</taxon>
        <taxon>Pezizomycotina</taxon>
        <taxon>Eurotiomycetes</taxon>
        <taxon>Eurotiomycetidae</taxon>
        <taxon>Onygenales</taxon>
        <taxon>Ajellomycetaceae</taxon>
        <taxon>Emergomyces</taxon>
    </lineage>
</organism>
<gene>
    <name evidence="3" type="ORF">EMCG_00652</name>
</gene>
<dbReference type="EMBL" id="LCZI01001403">
    <property type="protein sequence ID" value="KKZ60891.1"/>
    <property type="molecule type" value="Genomic_DNA"/>
</dbReference>
<feature type="compositionally biased region" description="Polar residues" evidence="1">
    <location>
        <begin position="1117"/>
        <end position="1128"/>
    </location>
</feature>
<feature type="region of interest" description="Disordered" evidence="1">
    <location>
        <begin position="750"/>
        <end position="771"/>
    </location>
</feature>
<feature type="compositionally biased region" description="Basic residues" evidence="1">
    <location>
        <begin position="486"/>
        <end position="509"/>
    </location>
</feature>
<keyword evidence="2" id="KW-0472">Membrane</keyword>
<feature type="region of interest" description="Disordered" evidence="1">
    <location>
        <begin position="1204"/>
        <end position="1237"/>
    </location>
</feature>
<feature type="compositionally biased region" description="Polar residues" evidence="1">
    <location>
        <begin position="760"/>
        <end position="771"/>
    </location>
</feature>
<proteinExistence type="predicted"/>
<feature type="region of interest" description="Disordered" evidence="1">
    <location>
        <begin position="84"/>
        <end position="103"/>
    </location>
</feature>
<feature type="transmembrane region" description="Helical" evidence="2">
    <location>
        <begin position="1388"/>
        <end position="1410"/>
    </location>
</feature>
<keyword evidence="2" id="KW-0812">Transmembrane</keyword>
<accession>A0A0G2J7F2</accession>